<dbReference type="Pfam" id="PF01035">
    <property type="entry name" value="DNA_binding_1"/>
    <property type="match status" value="1"/>
</dbReference>
<evidence type="ECO:0000256" key="6">
    <source>
        <dbReference type="ARBA" id="ARBA00022763"/>
    </source>
</evidence>
<dbReference type="Pfam" id="PF02870">
    <property type="entry name" value="Methyltransf_1N"/>
    <property type="match status" value="1"/>
</dbReference>
<proteinExistence type="inferred from homology"/>
<keyword evidence="13" id="KW-1185">Reference proteome</keyword>
<evidence type="ECO:0000256" key="5">
    <source>
        <dbReference type="ARBA" id="ARBA00022679"/>
    </source>
</evidence>
<dbReference type="InterPro" id="IPR036217">
    <property type="entry name" value="MethylDNA_cys_MeTrfase_DNAb"/>
</dbReference>
<evidence type="ECO:0000256" key="2">
    <source>
        <dbReference type="ARBA" id="ARBA00008711"/>
    </source>
</evidence>
<dbReference type="PROSITE" id="PS00374">
    <property type="entry name" value="MGMT"/>
    <property type="match status" value="1"/>
</dbReference>
<dbReference type="CDD" id="cd06445">
    <property type="entry name" value="ATase"/>
    <property type="match status" value="1"/>
</dbReference>
<dbReference type="InterPro" id="IPR036631">
    <property type="entry name" value="MGMT_N_sf"/>
</dbReference>
<dbReference type="SUPFAM" id="SSF46767">
    <property type="entry name" value="Methylated DNA-protein cysteine methyltransferase, C-terminal domain"/>
    <property type="match status" value="1"/>
</dbReference>
<comment type="miscellaneous">
    <text evidence="9">This enzyme catalyzes only one turnover and therefore is not strictly catalytic. According to one definition, an enzyme is a biocatalyst that acts repeatedly and over many reaction cycles.</text>
</comment>
<dbReference type="FunFam" id="1.10.10.10:FF:000214">
    <property type="entry name" value="Methylated-DNA--protein-cysteine methyltransferase"/>
    <property type="match status" value="1"/>
</dbReference>
<dbReference type="GO" id="GO:0003908">
    <property type="term" value="F:methylated-DNA-[protein]-cysteine S-methyltransferase activity"/>
    <property type="evidence" value="ECO:0007669"/>
    <property type="project" value="UniProtKB-UniRule"/>
</dbReference>
<dbReference type="Proteomes" id="UP000028058">
    <property type="component" value="Unassembled WGS sequence"/>
</dbReference>
<evidence type="ECO:0000256" key="3">
    <source>
        <dbReference type="ARBA" id="ARBA00022490"/>
    </source>
</evidence>
<keyword evidence="6 9" id="KW-0227">DNA damage</keyword>
<evidence type="ECO:0000313" key="12">
    <source>
        <dbReference type="EMBL" id="RKM90228.1"/>
    </source>
</evidence>
<protein>
    <recommendedName>
        <fullName evidence="9">Methylated-DNA--protein-cysteine methyltransferase</fullName>
        <ecNumber evidence="9">2.1.1.63</ecNumber>
    </recommendedName>
    <alternativeName>
        <fullName evidence="9">6-O-methylguanine-DNA methyltransferase</fullName>
        <shortName evidence="9">MGMT</shortName>
    </alternativeName>
    <alternativeName>
        <fullName evidence="9">O-6-methylguanine-DNA-alkyltransferase</fullName>
    </alternativeName>
</protein>
<reference evidence="12 13" key="1">
    <citation type="journal article" date="2014" name="Genome Announc.">
        <title>Draft Genome Sequence of Streptomyces fradiae ATCC 19609, a Strain Highly Sensitive to Antibiotics.</title>
        <authorList>
            <person name="Bekker O.B."/>
            <person name="Klimina K.M."/>
            <person name="Vatlin A.A."/>
            <person name="Zakharevich N.V."/>
            <person name="Kasianov A.S."/>
            <person name="Danilenko V.N."/>
        </authorList>
    </citation>
    <scope>NUCLEOTIDE SEQUENCE [LARGE SCALE GENOMIC DNA]</scope>
    <source>
        <strain evidence="12 13">ATCC 19609</strain>
    </source>
</reference>
<dbReference type="SUPFAM" id="SSF53155">
    <property type="entry name" value="Methylated DNA-protein cysteine methyltransferase domain"/>
    <property type="match status" value="1"/>
</dbReference>
<comment type="function">
    <text evidence="9">Involved in the cellular defense against the biological effects of O6-methylguanine (O6-MeG) and O4-methylthymine (O4-MeT) in DNA. Repairs the methylated nucleobase in DNA by stoichiometrically transferring the methyl group to a cysteine residue in the enzyme. This is a suicide reaction: the enzyme is irreversibly inactivated.</text>
</comment>
<evidence type="ECO:0000256" key="4">
    <source>
        <dbReference type="ARBA" id="ARBA00022603"/>
    </source>
</evidence>
<dbReference type="RefSeq" id="WP_078649613.1">
    <property type="nucleotide sequence ID" value="NZ_CP134822.1"/>
</dbReference>
<gene>
    <name evidence="12" type="ORF">SFRA_031895</name>
</gene>
<evidence type="ECO:0000256" key="7">
    <source>
        <dbReference type="ARBA" id="ARBA00023204"/>
    </source>
</evidence>
<dbReference type="Gene3D" id="3.30.160.70">
    <property type="entry name" value="Methylated DNA-protein cysteine methyltransferase domain"/>
    <property type="match status" value="1"/>
</dbReference>
<comment type="subcellular location">
    <subcellularLocation>
        <location evidence="9">Cytoplasm</location>
    </subcellularLocation>
</comment>
<dbReference type="HAMAP" id="MF_00772">
    <property type="entry name" value="OGT"/>
    <property type="match status" value="1"/>
</dbReference>
<dbReference type="GO" id="GO:0006307">
    <property type="term" value="P:DNA alkylation repair"/>
    <property type="evidence" value="ECO:0007669"/>
    <property type="project" value="UniProtKB-UniRule"/>
</dbReference>
<evidence type="ECO:0000256" key="8">
    <source>
        <dbReference type="ARBA" id="ARBA00049348"/>
    </source>
</evidence>
<keyword evidence="3 9" id="KW-0963">Cytoplasm</keyword>
<dbReference type="InterPro" id="IPR001497">
    <property type="entry name" value="MethylDNA_cys_MeTrfase_AS"/>
</dbReference>
<comment type="catalytic activity">
    <reaction evidence="1 9">
        <text>a 4-O-methyl-thymidine in DNA + L-cysteinyl-[protein] = a thymidine in DNA + S-methyl-L-cysteinyl-[protein]</text>
        <dbReference type="Rhea" id="RHEA:53428"/>
        <dbReference type="Rhea" id="RHEA-COMP:10131"/>
        <dbReference type="Rhea" id="RHEA-COMP:10132"/>
        <dbReference type="Rhea" id="RHEA-COMP:13555"/>
        <dbReference type="Rhea" id="RHEA-COMP:13556"/>
        <dbReference type="ChEBI" id="CHEBI:29950"/>
        <dbReference type="ChEBI" id="CHEBI:82612"/>
        <dbReference type="ChEBI" id="CHEBI:137386"/>
        <dbReference type="ChEBI" id="CHEBI:137387"/>
        <dbReference type="EC" id="2.1.1.63"/>
    </reaction>
</comment>
<evidence type="ECO:0000259" key="10">
    <source>
        <dbReference type="Pfam" id="PF01035"/>
    </source>
</evidence>
<dbReference type="InterPro" id="IPR008332">
    <property type="entry name" value="MethylG_MeTrfase_N"/>
</dbReference>
<dbReference type="OrthoDB" id="9802228at2"/>
<feature type="domain" description="Methylguanine DNA methyltransferase ribonuclease-like" evidence="11">
    <location>
        <begin position="7"/>
        <end position="75"/>
    </location>
</feature>
<feature type="active site" description="Nucleophile; methyl group acceptor" evidence="9">
    <location>
        <position position="132"/>
    </location>
</feature>
<dbReference type="AlphaFoldDB" id="A0A3R7LIF2"/>
<dbReference type="EMBL" id="JNAD02000024">
    <property type="protein sequence ID" value="RKM90228.1"/>
    <property type="molecule type" value="Genomic_DNA"/>
</dbReference>
<keyword evidence="7 9" id="KW-0234">DNA repair</keyword>
<name>A0A3R7LIF2_9ACTN</name>
<keyword evidence="5 9" id="KW-0808">Transferase</keyword>
<accession>A0A3R7LIF2</accession>
<evidence type="ECO:0000256" key="1">
    <source>
        <dbReference type="ARBA" id="ARBA00001286"/>
    </source>
</evidence>
<comment type="caution">
    <text evidence="12">The sequence shown here is derived from an EMBL/GenBank/DDBJ whole genome shotgun (WGS) entry which is preliminary data.</text>
</comment>
<evidence type="ECO:0000313" key="13">
    <source>
        <dbReference type="Proteomes" id="UP000028058"/>
    </source>
</evidence>
<sequence length="186" mass="19323">MPQRTHTVVGSPVGPLTLVATDGVLSGLYMTGQRHRPADETFGSPAGPGATPFGEVVRFLDAYFAGERPHYGLPLHMAGTPFQQRVWAALRDIPYGETRSYGELAAVLGRPTASRAVGMANGRNPVGIIVPCHRVIGAGGSLTGYGGGLDRKRHLLALEGALPDPDPGRATDSAAPGPAPAHAVLF</sequence>
<dbReference type="Gene3D" id="1.10.10.10">
    <property type="entry name" value="Winged helix-like DNA-binding domain superfamily/Winged helix DNA-binding domain"/>
    <property type="match status" value="1"/>
</dbReference>
<dbReference type="PANTHER" id="PTHR10815:SF5">
    <property type="entry name" value="METHYLATED-DNA--PROTEIN-CYSTEINE METHYLTRANSFERASE"/>
    <property type="match status" value="1"/>
</dbReference>
<dbReference type="GO" id="GO:0005737">
    <property type="term" value="C:cytoplasm"/>
    <property type="evidence" value="ECO:0007669"/>
    <property type="project" value="UniProtKB-SubCell"/>
</dbReference>
<dbReference type="GO" id="GO:0032259">
    <property type="term" value="P:methylation"/>
    <property type="evidence" value="ECO:0007669"/>
    <property type="project" value="UniProtKB-KW"/>
</dbReference>
<organism evidence="12 13">
    <name type="scientific">Streptomyces xinghaiensis</name>
    <dbReference type="NCBI Taxonomy" id="1038928"/>
    <lineage>
        <taxon>Bacteria</taxon>
        <taxon>Bacillati</taxon>
        <taxon>Actinomycetota</taxon>
        <taxon>Actinomycetes</taxon>
        <taxon>Kitasatosporales</taxon>
        <taxon>Streptomycetaceae</taxon>
        <taxon>Streptomyces</taxon>
    </lineage>
</organism>
<dbReference type="InterPro" id="IPR014048">
    <property type="entry name" value="MethylDNA_cys_MeTrfase_DNA-bd"/>
</dbReference>
<dbReference type="InterPro" id="IPR023546">
    <property type="entry name" value="MGMT"/>
</dbReference>
<dbReference type="InterPro" id="IPR036388">
    <property type="entry name" value="WH-like_DNA-bd_sf"/>
</dbReference>
<dbReference type="PANTHER" id="PTHR10815">
    <property type="entry name" value="METHYLATED-DNA--PROTEIN-CYSTEINE METHYLTRANSFERASE"/>
    <property type="match status" value="1"/>
</dbReference>
<evidence type="ECO:0000259" key="11">
    <source>
        <dbReference type="Pfam" id="PF02870"/>
    </source>
</evidence>
<keyword evidence="4 9" id="KW-0489">Methyltransferase</keyword>
<dbReference type="EC" id="2.1.1.63" evidence="9"/>
<comment type="catalytic activity">
    <reaction evidence="8 9">
        <text>a 6-O-methyl-2'-deoxyguanosine in DNA + L-cysteinyl-[protein] = S-methyl-L-cysteinyl-[protein] + a 2'-deoxyguanosine in DNA</text>
        <dbReference type="Rhea" id="RHEA:24000"/>
        <dbReference type="Rhea" id="RHEA-COMP:10131"/>
        <dbReference type="Rhea" id="RHEA-COMP:10132"/>
        <dbReference type="Rhea" id="RHEA-COMP:11367"/>
        <dbReference type="Rhea" id="RHEA-COMP:11368"/>
        <dbReference type="ChEBI" id="CHEBI:29950"/>
        <dbReference type="ChEBI" id="CHEBI:82612"/>
        <dbReference type="ChEBI" id="CHEBI:85445"/>
        <dbReference type="ChEBI" id="CHEBI:85448"/>
        <dbReference type="EC" id="2.1.1.63"/>
    </reaction>
</comment>
<dbReference type="NCBIfam" id="TIGR00589">
    <property type="entry name" value="ogt"/>
    <property type="match status" value="1"/>
</dbReference>
<comment type="similarity">
    <text evidence="2 9">Belongs to the MGMT family.</text>
</comment>
<evidence type="ECO:0000256" key="9">
    <source>
        <dbReference type="HAMAP-Rule" id="MF_00772"/>
    </source>
</evidence>
<feature type="domain" description="Methylated-DNA-[protein]-cysteine S-methyltransferase DNA binding" evidence="10">
    <location>
        <begin position="81"/>
        <end position="161"/>
    </location>
</feature>